<dbReference type="InterPro" id="IPR011009">
    <property type="entry name" value="Kinase-like_dom_sf"/>
</dbReference>
<reference evidence="7" key="1">
    <citation type="submission" date="2021-02" db="EMBL/GenBank/DDBJ databases">
        <authorList>
            <person name="Nowell W R."/>
        </authorList>
    </citation>
    <scope>NUCLEOTIDE SEQUENCE</scope>
</reference>
<keyword evidence="1" id="KW-0808">Transferase</keyword>
<evidence type="ECO:0000256" key="2">
    <source>
        <dbReference type="ARBA" id="ARBA00022741"/>
    </source>
</evidence>
<evidence type="ECO:0000256" key="4">
    <source>
        <dbReference type="PROSITE-ProRule" id="PRU10141"/>
    </source>
</evidence>
<feature type="binding site" evidence="4">
    <location>
        <position position="320"/>
    </location>
    <ligand>
        <name>ATP</name>
        <dbReference type="ChEBI" id="CHEBI:30616"/>
    </ligand>
</feature>
<keyword evidence="3 4" id="KW-0067">ATP-binding</keyword>
<keyword evidence="2 4" id="KW-0547">Nucleotide-binding</keyword>
<evidence type="ECO:0000259" key="5">
    <source>
        <dbReference type="PROSITE" id="PS50011"/>
    </source>
</evidence>
<dbReference type="InterPro" id="IPR008271">
    <property type="entry name" value="Ser/Thr_kinase_AS"/>
</dbReference>
<dbReference type="InterPro" id="IPR051681">
    <property type="entry name" value="Ser/Thr_Kinases-Pseudokinases"/>
</dbReference>
<dbReference type="SMART" id="SM00220">
    <property type="entry name" value="S_TKc"/>
    <property type="match status" value="1"/>
</dbReference>
<comment type="caution">
    <text evidence="7">The sequence shown here is derived from an EMBL/GenBank/DDBJ whole genome shotgun (WGS) entry which is preliminary data.</text>
</comment>
<dbReference type="Proteomes" id="UP000681722">
    <property type="component" value="Unassembled WGS sequence"/>
</dbReference>
<dbReference type="InterPro" id="IPR017441">
    <property type="entry name" value="Protein_kinase_ATP_BS"/>
</dbReference>
<dbReference type="Gene3D" id="1.10.510.10">
    <property type="entry name" value="Transferase(Phosphotransferase) domain 1"/>
    <property type="match status" value="1"/>
</dbReference>
<keyword evidence="1" id="KW-0418">Kinase</keyword>
<dbReference type="InterPro" id="IPR000719">
    <property type="entry name" value="Prot_kinase_dom"/>
</dbReference>
<dbReference type="EMBL" id="CAJOBA010048693">
    <property type="protein sequence ID" value="CAF4215305.1"/>
    <property type="molecule type" value="Genomic_DNA"/>
</dbReference>
<evidence type="ECO:0000256" key="3">
    <source>
        <dbReference type="ARBA" id="ARBA00022840"/>
    </source>
</evidence>
<accession>A0A815T3F0</accession>
<gene>
    <name evidence="7" type="ORF">GPM918_LOCUS36646</name>
    <name evidence="6" type="ORF">OVA965_LOCUS33390</name>
    <name evidence="9" type="ORF">SRO942_LOCUS37390</name>
    <name evidence="8" type="ORF">TMI583_LOCUS34271</name>
</gene>
<sequence>MSYHYKKDGSLDMRYSSSRDAVASGYSSSSYSGYSGGYSGYSDSSSRNYSSGFNNSSDLHYKKDGSLDLRFSSSKQAVSTVTRPSSGIHLKKDGTLDMRYNSSKEVANISNNVQKMNLQPKLSDKLHYKTDGSLDMGYKSSNGIPEHIPVTKIGIPDMRTKDAREWVKNQACTSTGQCPSWIPRTKDGSIDITKAITQEYLKWNNRITVDYHPNQRMEYYNRKLENELFRDLVRRARQEYVETTPQYTILPDSQKIQTYLSSSTMNSNIQDNDISSQIPNTIPMIDYKQLKIKTEDEIGHGSFGTVFKGTLNGKTVAIKKLHLQQLTRHEKNSFVKELKIMAYLGEHPTLVCLYGYTTDPPCIIMEYVELGSLSHLLHYNENQEIEAKMTDGRIKKKLTIEIVLGMIQLHTVNIVHGDLKPQNVLVSKDYTAKLTDFGLATLRGKTSSSIASTAIQDANTAVCGTAAYMAPELLSSSKPSELSSDAFSFGIMLNEVIQEEEPYSDQYRNFHGKGPYAAVLHAKSGNRPIINSRTPANLRSLIERCWSADPRMRPSFQQISTDLQSSTMAFPNPFQL</sequence>
<keyword evidence="10" id="KW-1185">Reference proteome</keyword>
<name>A0A815T3F0_9BILA</name>
<dbReference type="SUPFAM" id="SSF56112">
    <property type="entry name" value="Protein kinase-like (PK-like)"/>
    <property type="match status" value="1"/>
</dbReference>
<keyword evidence="1" id="KW-0723">Serine/threonine-protein kinase</keyword>
<proteinExistence type="predicted"/>
<dbReference type="GO" id="GO:0004674">
    <property type="term" value="F:protein serine/threonine kinase activity"/>
    <property type="evidence" value="ECO:0007669"/>
    <property type="project" value="TreeGrafter"/>
</dbReference>
<dbReference type="AlphaFoldDB" id="A0A815T3F0"/>
<organism evidence="7 10">
    <name type="scientific">Didymodactylos carnosus</name>
    <dbReference type="NCBI Taxonomy" id="1234261"/>
    <lineage>
        <taxon>Eukaryota</taxon>
        <taxon>Metazoa</taxon>
        <taxon>Spiralia</taxon>
        <taxon>Gnathifera</taxon>
        <taxon>Rotifera</taxon>
        <taxon>Eurotatoria</taxon>
        <taxon>Bdelloidea</taxon>
        <taxon>Philodinida</taxon>
        <taxon>Philodinidae</taxon>
        <taxon>Didymodactylos</taxon>
    </lineage>
</organism>
<dbReference type="Proteomes" id="UP000663829">
    <property type="component" value="Unassembled WGS sequence"/>
</dbReference>
<dbReference type="Pfam" id="PF07714">
    <property type="entry name" value="PK_Tyr_Ser-Thr"/>
    <property type="match status" value="1"/>
</dbReference>
<dbReference type="Proteomes" id="UP000682733">
    <property type="component" value="Unassembled WGS sequence"/>
</dbReference>
<dbReference type="PROSITE" id="PS00108">
    <property type="entry name" value="PROTEIN_KINASE_ST"/>
    <property type="match status" value="1"/>
</dbReference>
<dbReference type="EMBL" id="CAJNOK010026955">
    <property type="protein sequence ID" value="CAF1411603.1"/>
    <property type="molecule type" value="Genomic_DNA"/>
</dbReference>
<dbReference type="PROSITE" id="PS50011">
    <property type="entry name" value="PROTEIN_KINASE_DOM"/>
    <property type="match status" value="1"/>
</dbReference>
<dbReference type="OrthoDB" id="4062651at2759"/>
<dbReference type="EMBL" id="CAJNOQ010022365">
    <property type="protein sequence ID" value="CAF1500175.1"/>
    <property type="molecule type" value="Genomic_DNA"/>
</dbReference>
<feature type="domain" description="Protein kinase" evidence="5">
    <location>
        <begin position="292"/>
        <end position="575"/>
    </location>
</feature>
<dbReference type="PANTHER" id="PTHR44329:SF298">
    <property type="entry name" value="MIXED LINEAGE KINASE DOMAIN-LIKE PROTEIN"/>
    <property type="match status" value="1"/>
</dbReference>
<evidence type="ECO:0000313" key="10">
    <source>
        <dbReference type="Proteomes" id="UP000663829"/>
    </source>
</evidence>
<dbReference type="PROSITE" id="PS00107">
    <property type="entry name" value="PROTEIN_KINASE_ATP"/>
    <property type="match status" value="1"/>
</dbReference>
<dbReference type="EMBL" id="CAJOBC010087879">
    <property type="protein sequence ID" value="CAF4361960.1"/>
    <property type="molecule type" value="Genomic_DNA"/>
</dbReference>
<dbReference type="Proteomes" id="UP000677228">
    <property type="component" value="Unassembled WGS sequence"/>
</dbReference>
<dbReference type="InterPro" id="IPR001245">
    <property type="entry name" value="Ser-Thr/Tyr_kinase_cat_dom"/>
</dbReference>
<evidence type="ECO:0000256" key="1">
    <source>
        <dbReference type="ARBA" id="ARBA00022527"/>
    </source>
</evidence>
<evidence type="ECO:0000313" key="6">
    <source>
        <dbReference type="EMBL" id="CAF1411603.1"/>
    </source>
</evidence>
<evidence type="ECO:0000313" key="9">
    <source>
        <dbReference type="EMBL" id="CAF4361960.1"/>
    </source>
</evidence>
<evidence type="ECO:0000313" key="8">
    <source>
        <dbReference type="EMBL" id="CAF4215305.1"/>
    </source>
</evidence>
<evidence type="ECO:0000313" key="7">
    <source>
        <dbReference type="EMBL" id="CAF1500175.1"/>
    </source>
</evidence>
<dbReference type="PANTHER" id="PTHR44329">
    <property type="entry name" value="SERINE/THREONINE-PROTEIN KINASE TNNI3K-RELATED"/>
    <property type="match status" value="1"/>
</dbReference>
<protein>
    <recommendedName>
        <fullName evidence="5">Protein kinase domain-containing protein</fullName>
    </recommendedName>
</protein>
<dbReference type="GO" id="GO:0005524">
    <property type="term" value="F:ATP binding"/>
    <property type="evidence" value="ECO:0007669"/>
    <property type="project" value="UniProtKB-UniRule"/>
</dbReference>